<organism evidence="1 2">
    <name type="scientific">Nocardia terpenica</name>
    <dbReference type="NCBI Taxonomy" id="455432"/>
    <lineage>
        <taxon>Bacteria</taxon>
        <taxon>Bacillati</taxon>
        <taxon>Actinomycetota</taxon>
        <taxon>Actinomycetes</taxon>
        <taxon>Mycobacteriales</taxon>
        <taxon>Nocardiaceae</taxon>
        <taxon>Nocardia</taxon>
    </lineage>
</organism>
<protein>
    <submittedName>
        <fullName evidence="1">Uncharacterized protein</fullName>
    </submittedName>
</protein>
<reference evidence="1 2" key="1">
    <citation type="submission" date="2017-10" db="EMBL/GenBank/DDBJ databases">
        <title>Comparative genomics between pathogenic Norcardia.</title>
        <authorList>
            <person name="Zeng L."/>
        </authorList>
    </citation>
    <scope>NUCLEOTIDE SEQUENCE [LARGE SCALE GENOMIC DNA]</scope>
    <source>
        <strain evidence="1 2">NC_YFY_NT001</strain>
    </source>
</reference>
<accession>A0A291RJ54</accession>
<dbReference type="AlphaFoldDB" id="A0A291RJ54"/>
<name>A0A291RJ54_9NOCA</name>
<dbReference type="GeneID" id="88358711"/>
<evidence type="ECO:0000313" key="2">
    <source>
        <dbReference type="Proteomes" id="UP000221961"/>
    </source>
</evidence>
<dbReference type="Proteomes" id="UP000221961">
    <property type="component" value="Chromosome"/>
</dbReference>
<evidence type="ECO:0000313" key="1">
    <source>
        <dbReference type="EMBL" id="ATL67318.1"/>
    </source>
</evidence>
<dbReference type="RefSeq" id="WP_098694463.1">
    <property type="nucleotide sequence ID" value="NZ_CP023778.1"/>
</dbReference>
<sequence length="63" mass="6772">MTSAHSSRFVDPVVAFADIRAAEKTAHLERNALAAKTVAVYAHDAAECMELLAMLGLDLSELK</sequence>
<dbReference type="EMBL" id="CP023778">
    <property type="protein sequence ID" value="ATL67318.1"/>
    <property type="molecule type" value="Genomic_DNA"/>
</dbReference>
<gene>
    <name evidence="1" type="ORF">CRH09_15040</name>
</gene>
<dbReference type="KEGG" id="ntp:CRH09_15040"/>
<proteinExistence type="predicted"/>